<gene>
    <name evidence="2" type="ORF">P171DRAFT_426200</name>
</gene>
<proteinExistence type="predicted"/>
<feature type="compositionally biased region" description="Polar residues" evidence="1">
    <location>
        <begin position="19"/>
        <end position="30"/>
    </location>
</feature>
<sequence length="126" mass="14126">MASNSMLFPDEVGDEKSPASKNSIDKNPSPAQREELDNPSAEDKTNKNPSSDGTALLQTQQSPTQARRLSREWDASKVPPSQFQRPKGSIYATPSTRDGHVERADRDHKYWDKMKEKGWLPGSDKK</sequence>
<evidence type="ECO:0000256" key="1">
    <source>
        <dbReference type="SAM" id="MobiDB-lite"/>
    </source>
</evidence>
<organism evidence="2 3">
    <name type="scientific">Karstenula rhodostoma CBS 690.94</name>
    <dbReference type="NCBI Taxonomy" id="1392251"/>
    <lineage>
        <taxon>Eukaryota</taxon>
        <taxon>Fungi</taxon>
        <taxon>Dikarya</taxon>
        <taxon>Ascomycota</taxon>
        <taxon>Pezizomycotina</taxon>
        <taxon>Dothideomycetes</taxon>
        <taxon>Pleosporomycetidae</taxon>
        <taxon>Pleosporales</taxon>
        <taxon>Massarineae</taxon>
        <taxon>Didymosphaeriaceae</taxon>
        <taxon>Karstenula</taxon>
    </lineage>
</organism>
<feature type="region of interest" description="Disordered" evidence="1">
    <location>
        <begin position="1"/>
        <end position="109"/>
    </location>
</feature>
<evidence type="ECO:0000313" key="3">
    <source>
        <dbReference type="Proteomes" id="UP000799764"/>
    </source>
</evidence>
<dbReference type="Proteomes" id="UP000799764">
    <property type="component" value="Unassembled WGS sequence"/>
</dbReference>
<protein>
    <submittedName>
        <fullName evidence="2">Uncharacterized protein</fullName>
    </submittedName>
</protein>
<name>A0A9P4PWX2_9PLEO</name>
<feature type="compositionally biased region" description="Basic and acidic residues" evidence="1">
    <location>
        <begin position="32"/>
        <end position="46"/>
    </location>
</feature>
<dbReference type="OrthoDB" id="5395727at2759"/>
<feature type="compositionally biased region" description="Basic and acidic residues" evidence="1">
    <location>
        <begin position="97"/>
        <end position="109"/>
    </location>
</feature>
<evidence type="ECO:0000313" key="2">
    <source>
        <dbReference type="EMBL" id="KAF2451727.1"/>
    </source>
</evidence>
<keyword evidence="3" id="KW-1185">Reference proteome</keyword>
<comment type="caution">
    <text evidence="2">The sequence shown here is derived from an EMBL/GenBank/DDBJ whole genome shotgun (WGS) entry which is preliminary data.</text>
</comment>
<dbReference type="EMBL" id="MU001492">
    <property type="protein sequence ID" value="KAF2451727.1"/>
    <property type="molecule type" value="Genomic_DNA"/>
</dbReference>
<feature type="compositionally biased region" description="Polar residues" evidence="1">
    <location>
        <begin position="47"/>
        <end position="67"/>
    </location>
</feature>
<dbReference type="AlphaFoldDB" id="A0A9P4PWX2"/>
<accession>A0A9P4PWX2</accession>
<reference evidence="2" key="1">
    <citation type="journal article" date="2020" name="Stud. Mycol.">
        <title>101 Dothideomycetes genomes: a test case for predicting lifestyles and emergence of pathogens.</title>
        <authorList>
            <person name="Haridas S."/>
            <person name="Albert R."/>
            <person name="Binder M."/>
            <person name="Bloem J."/>
            <person name="Labutti K."/>
            <person name="Salamov A."/>
            <person name="Andreopoulos B."/>
            <person name="Baker S."/>
            <person name="Barry K."/>
            <person name="Bills G."/>
            <person name="Bluhm B."/>
            <person name="Cannon C."/>
            <person name="Castanera R."/>
            <person name="Culley D."/>
            <person name="Daum C."/>
            <person name="Ezra D."/>
            <person name="Gonzalez J."/>
            <person name="Henrissat B."/>
            <person name="Kuo A."/>
            <person name="Liang C."/>
            <person name="Lipzen A."/>
            <person name="Lutzoni F."/>
            <person name="Magnuson J."/>
            <person name="Mondo S."/>
            <person name="Nolan M."/>
            <person name="Ohm R."/>
            <person name="Pangilinan J."/>
            <person name="Park H.-J."/>
            <person name="Ramirez L."/>
            <person name="Alfaro M."/>
            <person name="Sun H."/>
            <person name="Tritt A."/>
            <person name="Yoshinaga Y."/>
            <person name="Zwiers L.-H."/>
            <person name="Turgeon B."/>
            <person name="Goodwin S."/>
            <person name="Spatafora J."/>
            <person name="Crous P."/>
            <person name="Grigoriev I."/>
        </authorList>
    </citation>
    <scope>NUCLEOTIDE SEQUENCE</scope>
    <source>
        <strain evidence="2">CBS 690.94</strain>
    </source>
</reference>